<feature type="site" description="Transition state stabilizer" evidence="13">
    <location>
        <position position="406"/>
    </location>
</feature>
<evidence type="ECO:0000256" key="3">
    <source>
        <dbReference type="ARBA" id="ARBA00022438"/>
    </source>
</evidence>
<dbReference type="InterPro" id="IPR034016">
    <property type="entry name" value="M1_APN-typ"/>
</dbReference>
<evidence type="ECO:0000256" key="9">
    <source>
        <dbReference type="ARBA" id="ARBA00023049"/>
    </source>
</evidence>
<name>A0A139WBW1_TRICA</name>
<keyword evidence="4" id="KW-0472">Membrane</keyword>
<dbReference type="InterPro" id="IPR042097">
    <property type="entry name" value="Aminopeptidase_N-like_N_sf"/>
</dbReference>
<evidence type="ECO:0000256" key="15">
    <source>
        <dbReference type="SAM" id="SignalP"/>
    </source>
</evidence>
<feature type="domain" description="Aminopeptidase N-like N-terminal" evidence="17">
    <location>
        <begin position="33"/>
        <end position="219"/>
    </location>
</feature>
<evidence type="ECO:0000256" key="5">
    <source>
        <dbReference type="ARBA" id="ARBA00022670"/>
    </source>
</evidence>
<feature type="chain" id="PRO_5007299680" description="Aminopeptidase" evidence="15">
    <location>
        <begin position="18"/>
        <end position="925"/>
    </location>
</feature>
<organism evidence="18 19">
    <name type="scientific">Tribolium castaneum</name>
    <name type="common">Red flour beetle</name>
    <dbReference type="NCBI Taxonomy" id="7070"/>
    <lineage>
        <taxon>Eukaryota</taxon>
        <taxon>Metazoa</taxon>
        <taxon>Ecdysozoa</taxon>
        <taxon>Arthropoda</taxon>
        <taxon>Hexapoda</taxon>
        <taxon>Insecta</taxon>
        <taxon>Pterygota</taxon>
        <taxon>Neoptera</taxon>
        <taxon>Endopterygota</taxon>
        <taxon>Coleoptera</taxon>
        <taxon>Polyphaga</taxon>
        <taxon>Cucujiformia</taxon>
        <taxon>Tenebrionidae</taxon>
        <taxon>Tenebrionidae incertae sedis</taxon>
        <taxon>Tribolium</taxon>
    </lineage>
</organism>
<keyword evidence="5 14" id="KW-0645">Protease</keyword>
<dbReference type="EC" id="3.4.11.-" evidence="14"/>
<evidence type="ECO:0000256" key="13">
    <source>
        <dbReference type="PIRSR" id="PIRSR634016-4"/>
    </source>
</evidence>
<evidence type="ECO:0000313" key="19">
    <source>
        <dbReference type="Proteomes" id="UP000007266"/>
    </source>
</evidence>
<dbReference type="GO" id="GO:0043171">
    <property type="term" value="P:peptide catabolic process"/>
    <property type="evidence" value="ECO:0000318"/>
    <property type="project" value="GO_Central"/>
</dbReference>
<dbReference type="PANTHER" id="PTHR11533:SF299">
    <property type="entry name" value="AMINOPEPTIDASE"/>
    <property type="match status" value="1"/>
</dbReference>
<dbReference type="InterPro" id="IPR001930">
    <property type="entry name" value="Peptidase_M1"/>
</dbReference>
<comment type="subcellular location">
    <subcellularLocation>
        <location evidence="1">Cell membrane</location>
        <topology evidence="1">Lipid-anchor</topology>
        <topology evidence="1">GPI-anchor</topology>
    </subcellularLocation>
</comment>
<feature type="binding site" evidence="12">
    <location>
        <position position="344"/>
    </location>
    <ligand>
        <name>Zn(2+)</name>
        <dbReference type="ChEBI" id="CHEBI:29105"/>
        <note>catalytic</note>
    </ligand>
</feature>
<reference evidence="18 19" key="2">
    <citation type="journal article" date="2010" name="Nucleic Acids Res.">
        <title>BeetleBase in 2010: revisions to provide comprehensive genomic information for Tribolium castaneum.</title>
        <authorList>
            <person name="Kim H.S."/>
            <person name="Murphy T."/>
            <person name="Xia J."/>
            <person name="Caragea D."/>
            <person name="Park Y."/>
            <person name="Beeman R.W."/>
            <person name="Lorenzen M.D."/>
            <person name="Butcher S."/>
            <person name="Manak J.R."/>
            <person name="Brown S.J."/>
        </authorList>
    </citation>
    <scope>GENOME REANNOTATION</scope>
    <source>
        <strain evidence="18 19">Georgia GA2</strain>
    </source>
</reference>
<keyword evidence="7 14" id="KW-0378">Hydrolase</keyword>
<keyword evidence="4" id="KW-0336">GPI-anchor</keyword>
<dbReference type="InterPro" id="IPR027268">
    <property type="entry name" value="Peptidase_M4/M1_CTD_sf"/>
</dbReference>
<evidence type="ECO:0000256" key="2">
    <source>
        <dbReference type="ARBA" id="ARBA00010136"/>
    </source>
</evidence>
<accession>A0A139WBW1</accession>
<dbReference type="GO" id="GO:0098552">
    <property type="term" value="C:side of membrane"/>
    <property type="evidence" value="ECO:0007669"/>
    <property type="project" value="UniProtKB-KW"/>
</dbReference>
<dbReference type="InterPro" id="IPR050344">
    <property type="entry name" value="Peptidase_M1_aminopeptidases"/>
</dbReference>
<dbReference type="PRINTS" id="PR00756">
    <property type="entry name" value="ALADIPTASE"/>
</dbReference>
<sequence>MNFALVLFVIFLSKVDSWRWYPSKYRLSGQVRPLFYSIKIRPNLDERIFSGEVQIHVRVETTLEFLDFHAADLTIQSITFDGRNVANCWCNRGQKWVYGFEPNDLIRIFGVVPPGNHLIRVRYSGNFASDNSHGLFLAGFGDNNTVSNHLLGTDFEPTFARKVFPCLDEPGLKAPIKLGVVVPNRTFNAISNMPVMKIEETKDGVLYKFQTTPPMSTYLLSFVVSKHSYKEFYNKIPYRIYSSDIESDNKTYLLEFASQVIDFYTKYTNQSYTLPKIDLVEFEREDSTATENWGLITLKPGLLSSKEDVFDNPQKYAVIAHELAHFWFGNLVTNKWWNDIWLQEGFATFMSIKAEEKILNNSAELLFSSTYLEEVFWAEASNKTTPIVNYEEFPDNIKKNFNDVTYNKGAAVLRMLEMVLGEDFRAGVVKYIKDFAFKTATTNDFLAIFDQVRPGLDLRDFLESYLYQTGYPLISVENRQDRYVLTQRNLGHCTENLKWTIPLTYITDSDRNATLVWLDRDVEKLEILKKDESWIKFNHQQIGYYRVKYSPDLWNNLLNHTEELEDFERDHLLLEATSLFDLNVISCEIPLKFLQKLAPIGDFNTDNAFIVYLKLAKIRKVDETAFEKLKELFQEVLEQAGKKHKMRSFDENLLENEEDVERTKQLQDCVEWLNAHPRICDFPAPLRLKIFSSSVEMNLIYVLIGVLFKNVLCFTSYKLEIENFIYARCKNNTDPEISNEIRKRLNDTYNEFHTELKDDKPNFCSDNKHKLTQKMKEIATDMKSCFSNPEEQFLPGFITHGFAEFMEFVCANRTIEIFFSPQGLDCQDALKKFRSGQEIRNCEQELYKTFRRNVLIEEELCQDLQASEKCFVKAINNGCPHFKAFEALATNLFRAAGVECNQGGVLLASGAAVATGVVLSLITRA</sequence>
<dbReference type="PANTHER" id="PTHR11533">
    <property type="entry name" value="PROTEASE M1 ZINC METALLOPROTEASE"/>
    <property type="match status" value="1"/>
</dbReference>
<evidence type="ECO:0000256" key="8">
    <source>
        <dbReference type="ARBA" id="ARBA00022833"/>
    </source>
</evidence>
<keyword evidence="10" id="KW-0449">Lipoprotein</keyword>
<dbReference type="GO" id="GO:0070006">
    <property type="term" value="F:metalloaminopeptidase activity"/>
    <property type="evidence" value="ECO:0000318"/>
    <property type="project" value="GO_Central"/>
</dbReference>
<dbReference type="Gene3D" id="2.60.40.1730">
    <property type="entry name" value="tricorn interacting facor f3 domain"/>
    <property type="match status" value="1"/>
</dbReference>
<protein>
    <recommendedName>
        <fullName evidence="14">Aminopeptidase</fullName>
        <ecNumber evidence="14">3.4.11.-</ecNumber>
    </recommendedName>
</protein>
<dbReference type="SUPFAM" id="SSF63737">
    <property type="entry name" value="Leukotriene A4 hydrolase N-terminal domain"/>
    <property type="match status" value="1"/>
</dbReference>
<keyword evidence="19" id="KW-1185">Reference proteome</keyword>
<gene>
    <name evidence="18" type="primary">AUGUSTUS-3.0.2_34451</name>
    <name evidence="18" type="ORF">TcasGA2_TC034451</name>
</gene>
<evidence type="ECO:0000256" key="1">
    <source>
        <dbReference type="ARBA" id="ARBA00004609"/>
    </source>
</evidence>
<evidence type="ECO:0000256" key="14">
    <source>
        <dbReference type="RuleBase" id="RU364040"/>
    </source>
</evidence>
<reference evidence="18 19" key="1">
    <citation type="journal article" date="2008" name="Nature">
        <title>The genome of the model beetle and pest Tribolium castaneum.</title>
        <authorList>
            <consortium name="Tribolium Genome Sequencing Consortium"/>
            <person name="Richards S."/>
            <person name="Gibbs R.A."/>
            <person name="Weinstock G.M."/>
            <person name="Brown S.J."/>
            <person name="Denell R."/>
            <person name="Beeman R.W."/>
            <person name="Gibbs R."/>
            <person name="Beeman R.W."/>
            <person name="Brown S.J."/>
            <person name="Bucher G."/>
            <person name="Friedrich M."/>
            <person name="Grimmelikhuijzen C.J."/>
            <person name="Klingler M."/>
            <person name="Lorenzen M."/>
            <person name="Richards S."/>
            <person name="Roth S."/>
            <person name="Schroder R."/>
            <person name="Tautz D."/>
            <person name="Zdobnov E.M."/>
            <person name="Muzny D."/>
            <person name="Gibbs R.A."/>
            <person name="Weinstock G.M."/>
            <person name="Attaway T."/>
            <person name="Bell S."/>
            <person name="Buhay C.J."/>
            <person name="Chandrabose M.N."/>
            <person name="Chavez D."/>
            <person name="Clerk-Blankenburg K.P."/>
            <person name="Cree A."/>
            <person name="Dao M."/>
            <person name="Davis C."/>
            <person name="Chacko J."/>
            <person name="Dinh H."/>
            <person name="Dugan-Rocha S."/>
            <person name="Fowler G."/>
            <person name="Garner T.T."/>
            <person name="Garnes J."/>
            <person name="Gnirke A."/>
            <person name="Hawes A."/>
            <person name="Hernandez J."/>
            <person name="Hines S."/>
            <person name="Holder M."/>
            <person name="Hume J."/>
            <person name="Jhangiani S.N."/>
            <person name="Joshi V."/>
            <person name="Khan Z.M."/>
            <person name="Jackson L."/>
            <person name="Kovar C."/>
            <person name="Kowis A."/>
            <person name="Lee S."/>
            <person name="Lewis L.R."/>
            <person name="Margolis J."/>
            <person name="Morgan M."/>
            <person name="Nazareth L.V."/>
            <person name="Nguyen N."/>
            <person name="Okwuonu G."/>
            <person name="Parker D."/>
            <person name="Richards S."/>
            <person name="Ruiz S.J."/>
            <person name="Santibanez J."/>
            <person name="Savard J."/>
            <person name="Scherer S.E."/>
            <person name="Schneider B."/>
            <person name="Sodergren E."/>
            <person name="Tautz D."/>
            <person name="Vattahil S."/>
            <person name="Villasana D."/>
            <person name="White C.S."/>
            <person name="Wright R."/>
            <person name="Park Y."/>
            <person name="Beeman R.W."/>
            <person name="Lord J."/>
            <person name="Oppert B."/>
            <person name="Lorenzen M."/>
            <person name="Brown S."/>
            <person name="Wang L."/>
            <person name="Savard J."/>
            <person name="Tautz D."/>
            <person name="Richards S."/>
            <person name="Weinstock G."/>
            <person name="Gibbs R.A."/>
            <person name="Liu Y."/>
            <person name="Worley K."/>
            <person name="Weinstock G."/>
            <person name="Elsik C.G."/>
            <person name="Reese J.T."/>
            <person name="Elhaik E."/>
            <person name="Landan G."/>
            <person name="Graur D."/>
            <person name="Arensburger P."/>
            <person name="Atkinson P."/>
            <person name="Beeman R.W."/>
            <person name="Beidler J."/>
            <person name="Brown S.J."/>
            <person name="Demuth J.P."/>
            <person name="Drury D.W."/>
            <person name="Du Y.Z."/>
            <person name="Fujiwara H."/>
            <person name="Lorenzen M."/>
            <person name="Maselli V."/>
            <person name="Osanai M."/>
            <person name="Park Y."/>
            <person name="Robertson H.M."/>
            <person name="Tu Z."/>
            <person name="Wang J.J."/>
            <person name="Wang S."/>
            <person name="Richards S."/>
            <person name="Song H."/>
            <person name="Zhang L."/>
            <person name="Sodergren E."/>
            <person name="Werner D."/>
            <person name="Stanke M."/>
            <person name="Morgenstern B."/>
            <person name="Solovyev V."/>
            <person name="Kosarev P."/>
            <person name="Brown G."/>
            <person name="Chen H.C."/>
            <person name="Ermolaeva O."/>
            <person name="Hlavina W."/>
            <person name="Kapustin Y."/>
            <person name="Kiryutin B."/>
            <person name="Kitts P."/>
            <person name="Maglott D."/>
            <person name="Pruitt K."/>
            <person name="Sapojnikov V."/>
            <person name="Souvorov A."/>
            <person name="Mackey A.J."/>
            <person name="Waterhouse R.M."/>
            <person name="Wyder S."/>
            <person name="Zdobnov E.M."/>
            <person name="Zdobnov E.M."/>
            <person name="Wyder S."/>
            <person name="Kriventseva E.V."/>
            <person name="Kadowaki T."/>
            <person name="Bork P."/>
            <person name="Aranda M."/>
            <person name="Bao R."/>
            <person name="Beermann A."/>
            <person name="Berns N."/>
            <person name="Bolognesi R."/>
            <person name="Bonneton F."/>
            <person name="Bopp D."/>
            <person name="Brown S.J."/>
            <person name="Bucher G."/>
            <person name="Butts T."/>
            <person name="Chaumot A."/>
            <person name="Denell R.E."/>
            <person name="Ferrier D.E."/>
            <person name="Friedrich M."/>
            <person name="Gordon C.M."/>
            <person name="Jindra M."/>
            <person name="Klingler M."/>
            <person name="Lan Q."/>
            <person name="Lattorff H.M."/>
            <person name="Laudet V."/>
            <person name="von Levetsow C."/>
            <person name="Liu Z."/>
            <person name="Lutz R."/>
            <person name="Lynch J.A."/>
            <person name="da Fonseca R.N."/>
            <person name="Posnien N."/>
            <person name="Reuter R."/>
            <person name="Roth S."/>
            <person name="Savard J."/>
            <person name="Schinko J.B."/>
            <person name="Schmitt C."/>
            <person name="Schoppmeier M."/>
            <person name="Schroder R."/>
            <person name="Shippy T.D."/>
            <person name="Simonnet F."/>
            <person name="Marques-Souza H."/>
            <person name="Tautz D."/>
            <person name="Tomoyasu Y."/>
            <person name="Trauner J."/>
            <person name="Van der Zee M."/>
            <person name="Vervoort M."/>
            <person name="Wittkopp N."/>
            <person name="Wimmer E.A."/>
            <person name="Yang X."/>
            <person name="Jones A.K."/>
            <person name="Sattelle D.B."/>
            <person name="Ebert P.R."/>
            <person name="Nelson D."/>
            <person name="Scott J.G."/>
            <person name="Beeman R.W."/>
            <person name="Muthukrishnan S."/>
            <person name="Kramer K.J."/>
            <person name="Arakane Y."/>
            <person name="Beeman R.W."/>
            <person name="Zhu Q."/>
            <person name="Hogenkamp D."/>
            <person name="Dixit R."/>
            <person name="Oppert B."/>
            <person name="Jiang H."/>
            <person name="Zou Z."/>
            <person name="Marshall J."/>
            <person name="Elpidina E."/>
            <person name="Vinokurov K."/>
            <person name="Oppert C."/>
            <person name="Zou Z."/>
            <person name="Evans J."/>
            <person name="Lu Z."/>
            <person name="Zhao P."/>
            <person name="Sumathipala N."/>
            <person name="Altincicek B."/>
            <person name="Vilcinskas A."/>
            <person name="Williams M."/>
            <person name="Hultmark D."/>
            <person name="Hetru C."/>
            <person name="Jiang H."/>
            <person name="Grimmelikhuijzen C.J."/>
            <person name="Hauser F."/>
            <person name="Cazzamali G."/>
            <person name="Williamson M."/>
            <person name="Park Y."/>
            <person name="Li B."/>
            <person name="Tanaka Y."/>
            <person name="Predel R."/>
            <person name="Neupert S."/>
            <person name="Schachtner J."/>
            <person name="Verleyen P."/>
            <person name="Raible F."/>
            <person name="Bork P."/>
            <person name="Friedrich M."/>
            <person name="Walden K.K."/>
            <person name="Robertson H.M."/>
            <person name="Angeli S."/>
            <person name="Foret S."/>
            <person name="Bucher G."/>
            <person name="Schuetz S."/>
            <person name="Maleszka R."/>
            <person name="Wimmer E.A."/>
            <person name="Beeman R.W."/>
            <person name="Lorenzen M."/>
            <person name="Tomoyasu Y."/>
            <person name="Miller S.C."/>
            <person name="Grossmann D."/>
            <person name="Bucher G."/>
        </authorList>
    </citation>
    <scope>NUCLEOTIDE SEQUENCE [LARGE SCALE GENOMIC DNA]</scope>
    <source>
        <strain evidence="18 19">Georgia GA2</strain>
    </source>
</reference>
<dbReference type="STRING" id="7070.A0A139WBW1"/>
<dbReference type="InterPro" id="IPR014782">
    <property type="entry name" value="Peptidase_M1_dom"/>
</dbReference>
<dbReference type="AlphaFoldDB" id="A0A139WBW1"/>
<evidence type="ECO:0000256" key="10">
    <source>
        <dbReference type="ARBA" id="ARBA00023288"/>
    </source>
</evidence>
<feature type="binding site" evidence="12">
    <location>
        <position position="325"/>
    </location>
    <ligand>
        <name>Zn(2+)</name>
        <dbReference type="ChEBI" id="CHEBI:29105"/>
        <note>catalytic</note>
    </ligand>
</feature>
<keyword evidence="3 14" id="KW-0031">Aminopeptidase</keyword>
<proteinExistence type="inferred from homology"/>
<dbReference type="GO" id="GO:0006508">
    <property type="term" value="P:proteolysis"/>
    <property type="evidence" value="ECO:0000318"/>
    <property type="project" value="GO_Central"/>
</dbReference>
<keyword evidence="15" id="KW-0732">Signal</keyword>
<evidence type="ECO:0000259" key="16">
    <source>
        <dbReference type="Pfam" id="PF01433"/>
    </source>
</evidence>
<evidence type="ECO:0000256" key="12">
    <source>
        <dbReference type="PIRSR" id="PIRSR634016-3"/>
    </source>
</evidence>
<dbReference type="SUPFAM" id="SSF55486">
    <property type="entry name" value="Metalloproteases ('zincins'), catalytic domain"/>
    <property type="match status" value="1"/>
</dbReference>
<dbReference type="eggNOG" id="KOG1046">
    <property type="taxonomic scope" value="Eukaryota"/>
</dbReference>
<dbReference type="FunFam" id="1.10.390.10:FF:000013">
    <property type="entry name" value="Aminopeptidase N"/>
    <property type="match status" value="1"/>
</dbReference>
<comment type="cofactor">
    <cofactor evidence="12 14">
        <name>Zn(2+)</name>
        <dbReference type="ChEBI" id="CHEBI:29105"/>
    </cofactor>
    <text evidence="12 14">Binds 1 zinc ion per subunit.</text>
</comment>
<dbReference type="Pfam" id="PF01433">
    <property type="entry name" value="Peptidase_M1"/>
    <property type="match status" value="1"/>
</dbReference>
<keyword evidence="4" id="KW-0325">Glycoprotein</keyword>
<feature type="active site" description="Proton acceptor" evidence="11">
    <location>
        <position position="322"/>
    </location>
</feature>
<dbReference type="InParanoid" id="A0A139WBW1"/>
<dbReference type="EMBL" id="KQ971372">
    <property type="protein sequence ID" value="KYB25390.1"/>
    <property type="molecule type" value="Genomic_DNA"/>
</dbReference>
<keyword evidence="8 12" id="KW-0862">Zinc</keyword>
<evidence type="ECO:0000313" key="18">
    <source>
        <dbReference type="EMBL" id="KYB25390.1"/>
    </source>
</evidence>
<evidence type="ECO:0000256" key="11">
    <source>
        <dbReference type="PIRSR" id="PIRSR634016-1"/>
    </source>
</evidence>
<dbReference type="Gene3D" id="1.10.390.10">
    <property type="entry name" value="Neutral Protease Domain 2"/>
    <property type="match status" value="1"/>
</dbReference>
<evidence type="ECO:0000256" key="6">
    <source>
        <dbReference type="ARBA" id="ARBA00022723"/>
    </source>
</evidence>
<evidence type="ECO:0000256" key="7">
    <source>
        <dbReference type="ARBA" id="ARBA00022801"/>
    </source>
</evidence>
<dbReference type="Proteomes" id="UP000007266">
    <property type="component" value="Linkage group 9"/>
</dbReference>
<evidence type="ECO:0000256" key="4">
    <source>
        <dbReference type="ARBA" id="ARBA00022622"/>
    </source>
</evidence>
<dbReference type="Gene3D" id="2.60.40.1910">
    <property type="match status" value="1"/>
</dbReference>
<evidence type="ECO:0000259" key="17">
    <source>
        <dbReference type="Pfam" id="PF17900"/>
    </source>
</evidence>
<feature type="binding site" evidence="12">
    <location>
        <position position="321"/>
    </location>
    <ligand>
        <name>Zn(2+)</name>
        <dbReference type="ChEBI" id="CHEBI:29105"/>
        <note>catalytic</note>
    </ligand>
</feature>
<dbReference type="CDD" id="cd09601">
    <property type="entry name" value="M1_APN-Q_like"/>
    <property type="match status" value="1"/>
</dbReference>
<keyword evidence="6 12" id="KW-0479">Metal-binding</keyword>
<dbReference type="GO" id="GO:0005886">
    <property type="term" value="C:plasma membrane"/>
    <property type="evidence" value="ECO:0007669"/>
    <property type="project" value="UniProtKB-SubCell"/>
</dbReference>
<keyword evidence="9 14" id="KW-0482">Metalloprotease</keyword>
<dbReference type="Pfam" id="PF17900">
    <property type="entry name" value="Peptidase_M1_N"/>
    <property type="match status" value="1"/>
</dbReference>
<feature type="domain" description="Peptidase M1 membrane alanine aminopeptidase" evidence="16">
    <location>
        <begin position="252"/>
        <end position="465"/>
    </location>
</feature>
<dbReference type="GO" id="GO:0008270">
    <property type="term" value="F:zinc ion binding"/>
    <property type="evidence" value="ECO:0007669"/>
    <property type="project" value="UniProtKB-UniRule"/>
</dbReference>
<comment type="similarity">
    <text evidence="2 14">Belongs to the peptidase M1 family.</text>
</comment>
<feature type="signal peptide" evidence="15">
    <location>
        <begin position="1"/>
        <end position="17"/>
    </location>
</feature>
<dbReference type="InterPro" id="IPR045357">
    <property type="entry name" value="Aminopeptidase_N-like_N"/>
</dbReference>